<name>A0A7S4VGJ9_9DINO</name>
<protein>
    <submittedName>
        <fullName evidence="2">Uncharacterized protein</fullName>
    </submittedName>
</protein>
<feature type="region of interest" description="Disordered" evidence="1">
    <location>
        <begin position="394"/>
        <end position="454"/>
    </location>
</feature>
<sequence length="454" mass="50555">MRRDVSRSRSPLLTAPSPEAREAVLAEFARVFWLAPDGPDLPPWIGDRAARVVRFRDRLVAQAEAAARELDLDPETGYSRLSRDTVVRWQSFTFYEDTARMSDVLFRGPIEPRHANDVEFRLHSAWRRFQATVLDFDDFGAAVRDFRVSAVRVAMMLETARPPEATQFDRHFELPDARTLASLLSLRCEKDDEEELLEMYRLVCQKLQGVSCAWCGKPFDESSTAGLFDGGETLTIPVSVPKLFVPQCGHPIHTLCFGSQLIPDGPCGLRGDCRRCGLAYSWTSIDFDPMINAFCLLFGGYVDKRAREMREAGEVAQSAVCSIAQVCQSFSQELGGLVSPSSAWLALVKRHSFAEPETVEIVGEMVLRLLLPPEPHEDEVVREQLCLNAANTAVIGPEDRSDGEGSMAGDQEQEKHLTEVFLPDETLLLPPAELADDGEDVRNLPAVPDDFSPL</sequence>
<gene>
    <name evidence="2" type="ORF">AMON00008_LOCUS49542</name>
</gene>
<organism evidence="2">
    <name type="scientific">Alexandrium monilatum</name>
    <dbReference type="NCBI Taxonomy" id="311494"/>
    <lineage>
        <taxon>Eukaryota</taxon>
        <taxon>Sar</taxon>
        <taxon>Alveolata</taxon>
        <taxon>Dinophyceae</taxon>
        <taxon>Gonyaulacales</taxon>
        <taxon>Pyrocystaceae</taxon>
        <taxon>Alexandrium</taxon>
    </lineage>
</organism>
<proteinExistence type="predicted"/>
<evidence type="ECO:0000313" key="2">
    <source>
        <dbReference type="EMBL" id="CAE4644188.1"/>
    </source>
</evidence>
<accession>A0A7S4VGJ9</accession>
<dbReference type="AlphaFoldDB" id="A0A7S4VGJ9"/>
<dbReference type="EMBL" id="HBNR01069921">
    <property type="protein sequence ID" value="CAE4644188.1"/>
    <property type="molecule type" value="Transcribed_RNA"/>
</dbReference>
<evidence type="ECO:0000256" key="1">
    <source>
        <dbReference type="SAM" id="MobiDB-lite"/>
    </source>
</evidence>
<reference evidence="2" key="1">
    <citation type="submission" date="2021-01" db="EMBL/GenBank/DDBJ databases">
        <authorList>
            <person name="Corre E."/>
            <person name="Pelletier E."/>
            <person name="Niang G."/>
            <person name="Scheremetjew M."/>
            <person name="Finn R."/>
            <person name="Kale V."/>
            <person name="Holt S."/>
            <person name="Cochrane G."/>
            <person name="Meng A."/>
            <person name="Brown T."/>
            <person name="Cohen L."/>
        </authorList>
    </citation>
    <scope>NUCLEOTIDE SEQUENCE</scope>
    <source>
        <strain evidence="2">CCMP3105</strain>
    </source>
</reference>